<evidence type="ECO:0000256" key="6">
    <source>
        <dbReference type="RuleBase" id="RU004168"/>
    </source>
</evidence>
<dbReference type="SUPFAM" id="SSF54975">
    <property type="entry name" value="Acylphosphatase/BLUF domain-like"/>
    <property type="match status" value="1"/>
</dbReference>
<dbReference type="EMBL" id="LSCQ01000013">
    <property type="protein sequence ID" value="KXB38040.1"/>
    <property type="molecule type" value="Genomic_DNA"/>
</dbReference>
<keyword evidence="11" id="KW-1185">Reference proteome</keyword>
<proteinExistence type="inferred from homology"/>
<evidence type="ECO:0000256" key="3">
    <source>
        <dbReference type="ARBA" id="ARBA00015991"/>
    </source>
</evidence>
<evidence type="ECO:0000259" key="7">
    <source>
        <dbReference type="PROSITE" id="PS51160"/>
    </source>
</evidence>
<comment type="caution">
    <text evidence="8">The sequence shown here is derived from an EMBL/GenBank/DDBJ whole genome shotgun (WGS) entry which is preliminary data.</text>
</comment>
<dbReference type="InterPro" id="IPR020456">
    <property type="entry name" value="Acylphosphatase"/>
</dbReference>
<dbReference type="EMBL" id="PKGZ01000002">
    <property type="protein sequence ID" value="PKY91727.1"/>
    <property type="molecule type" value="Genomic_DNA"/>
</dbReference>
<comment type="catalytic activity">
    <reaction evidence="4 5">
        <text>an acyl phosphate + H2O = a carboxylate + phosphate + H(+)</text>
        <dbReference type="Rhea" id="RHEA:14965"/>
        <dbReference type="ChEBI" id="CHEBI:15377"/>
        <dbReference type="ChEBI" id="CHEBI:15378"/>
        <dbReference type="ChEBI" id="CHEBI:29067"/>
        <dbReference type="ChEBI" id="CHEBI:43474"/>
        <dbReference type="ChEBI" id="CHEBI:59918"/>
        <dbReference type="EC" id="3.6.1.7"/>
    </reaction>
</comment>
<dbReference type="PANTHER" id="PTHR47268:SF4">
    <property type="entry name" value="ACYLPHOSPHATASE"/>
    <property type="match status" value="1"/>
</dbReference>
<evidence type="ECO:0000256" key="1">
    <source>
        <dbReference type="ARBA" id="ARBA00005614"/>
    </source>
</evidence>
<evidence type="ECO:0000313" key="8">
    <source>
        <dbReference type="EMBL" id="KXB38040.1"/>
    </source>
</evidence>
<dbReference type="OrthoDB" id="9808093at2"/>
<sequence length="92" mass="10294">MLTQTYRLCGRVQGVGCRFTATKLALSMGLKGTVKNEEDGSVTLQLQVSPEKAAAFFQAFQSPSLNPWMRIDTITLLREEDLPFMSDFSPIY</sequence>
<dbReference type="Proteomes" id="UP000234775">
    <property type="component" value="Unassembled WGS sequence"/>
</dbReference>
<dbReference type="PATRIC" id="fig|87541.4.peg.200"/>
<dbReference type="InterPro" id="IPR001792">
    <property type="entry name" value="Acylphosphatase-like_dom"/>
</dbReference>
<dbReference type="STRING" id="87541.AWM71_05530"/>
<feature type="active site" evidence="5">
    <location>
        <position position="18"/>
    </location>
</feature>
<organism evidence="8 10">
    <name type="scientific">Aerococcus christensenii</name>
    <dbReference type="NCBI Taxonomy" id="87541"/>
    <lineage>
        <taxon>Bacteria</taxon>
        <taxon>Bacillati</taxon>
        <taxon>Bacillota</taxon>
        <taxon>Bacilli</taxon>
        <taxon>Lactobacillales</taxon>
        <taxon>Aerococcaceae</taxon>
        <taxon>Aerococcus</taxon>
    </lineage>
</organism>
<dbReference type="Gene3D" id="3.30.70.100">
    <property type="match status" value="1"/>
</dbReference>
<reference evidence="9 11" key="2">
    <citation type="submission" date="2017-12" db="EMBL/GenBank/DDBJ databases">
        <title>Phylogenetic diversity of female urinary microbiome.</title>
        <authorList>
            <person name="Thomas-White K."/>
            <person name="Wolfe A.J."/>
        </authorList>
    </citation>
    <scope>NUCLEOTIDE SEQUENCE [LARGE SCALE GENOMIC DNA]</scope>
    <source>
        <strain evidence="9 11">UMB0844</strain>
    </source>
</reference>
<name>A0A133Y495_9LACT</name>
<dbReference type="EC" id="3.6.1.7" evidence="2 5"/>
<evidence type="ECO:0000256" key="4">
    <source>
        <dbReference type="ARBA" id="ARBA00047645"/>
    </source>
</evidence>
<keyword evidence="5" id="KW-0378">Hydrolase</keyword>
<evidence type="ECO:0000313" key="9">
    <source>
        <dbReference type="EMBL" id="PKY91727.1"/>
    </source>
</evidence>
<feature type="domain" description="Acylphosphatase-like" evidence="7">
    <location>
        <begin position="3"/>
        <end position="92"/>
    </location>
</feature>
<evidence type="ECO:0000256" key="5">
    <source>
        <dbReference type="PROSITE-ProRule" id="PRU00520"/>
    </source>
</evidence>
<comment type="similarity">
    <text evidence="1 6">Belongs to the acylphosphatase family.</text>
</comment>
<dbReference type="AlphaFoldDB" id="A0A133Y495"/>
<evidence type="ECO:0000313" key="10">
    <source>
        <dbReference type="Proteomes" id="UP000070422"/>
    </source>
</evidence>
<feature type="active site" evidence="5">
    <location>
        <position position="36"/>
    </location>
</feature>
<dbReference type="PANTHER" id="PTHR47268">
    <property type="entry name" value="ACYLPHOSPHATASE"/>
    <property type="match status" value="1"/>
</dbReference>
<protein>
    <recommendedName>
        <fullName evidence="3 5">acylphosphatase</fullName>
        <ecNumber evidence="2 5">3.6.1.7</ecNumber>
    </recommendedName>
</protein>
<dbReference type="RefSeq" id="WP_060936372.1">
    <property type="nucleotide sequence ID" value="NZ_CP118095.1"/>
</dbReference>
<dbReference type="PROSITE" id="PS51160">
    <property type="entry name" value="ACYLPHOSPHATASE_3"/>
    <property type="match status" value="1"/>
</dbReference>
<dbReference type="Pfam" id="PF00708">
    <property type="entry name" value="Acylphosphatase"/>
    <property type="match status" value="1"/>
</dbReference>
<accession>A0A133Y495</accession>
<dbReference type="InterPro" id="IPR036046">
    <property type="entry name" value="Acylphosphatase-like_dom_sf"/>
</dbReference>
<evidence type="ECO:0000256" key="2">
    <source>
        <dbReference type="ARBA" id="ARBA00012150"/>
    </source>
</evidence>
<evidence type="ECO:0000313" key="11">
    <source>
        <dbReference type="Proteomes" id="UP000234775"/>
    </source>
</evidence>
<gene>
    <name evidence="9" type="ORF">CYJ27_03395</name>
    <name evidence="8" type="ORF">HMPREF3187_00201</name>
</gene>
<dbReference type="Proteomes" id="UP000070422">
    <property type="component" value="Unassembled WGS sequence"/>
</dbReference>
<dbReference type="GO" id="GO:0003998">
    <property type="term" value="F:acylphosphatase activity"/>
    <property type="evidence" value="ECO:0007669"/>
    <property type="project" value="UniProtKB-EC"/>
</dbReference>
<reference evidence="8 10" key="1">
    <citation type="submission" date="2016-01" db="EMBL/GenBank/DDBJ databases">
        <authorList>
            <person name="Oliw E.H."/>
        </authorList>
    </citation>
    <scope>NUCLEOTIDE SEQUENCE [LARGE SCALE GENOMIC DNA]</scope>
    <source>
        <strain evidence="8 10">KA00635</strain>
    </source>
</reference>